<evidence type="ECO:0000256" key="1">
    <source>
        <dbReference type="SAM" id="MobiDB-lite"/>
    </source>
</evidence>
<sequence>DNLTNQFSGMKVDDIWGKHGSLVSLDNLGQKDQPKRSNGPSMNTLAATNAPIWGNSNSTNKSFTPLNKDDFDSLI</sequence>
<dbReference type="Proteomes" id="UP001479436">
    <property type="component" value="Unassembled WGS sequence"/>
</dbReference>
<gene>
    <name evidence="2" type="primary">ENT3_2</name>
    <name evidence="2" type="ORF">K7432_018318</name>
</gene>
<feature type="compositionally biased region" description="Polar residues" evidence="1">
    <location>
        <begin position="36"/>
        <end position="47"/>
    </location>
</feature>
<organism evidence="2 3">
    <name type="scientific">Basidiobolus ranarum</name>
    <dbReference type="NCBI Taxonomy" id="34480"/>
    <lineage>
        <taxon>Eukaryota</taxon>
        <taxon>Fungi</taxon>
        <taxon>Fungi incertae sedis</taxon>
        <taxon>Zoopagomycota</taxon>
        <taxon>Entomophthoromycotina</taxon>
        <taxon>Basidiobolomycetes</taxon>
        <taxon>Basidiobolales</taxon>
        <taxon>Basidiobolaceae</taxon>
        <taxon>Basidiobolus</taxon>
    </lineage>
</organism>
<feature type="compositionally biased region" description="Polar residues" evidence="1">
    <location>
        <begin position="54"/>
        <end position="65"/>
    </location>
</feature>
<name>A0ABR2VKH4_9FUNG</name>
<proteinExistence type="predicted"/>
<feature type="region of interest" description="Disordered" evidence="1">
    <location>
        <begin position="26"/>
        <end position="75"/>
    </location>
</feature>
<accession>A0ABR2VKH4</accession>
<comment type="caution">
    <text evidence="2">The sequence shown here is derived from an EMBL/GenBank/DDBJ whole genome shotgun (WGS) entry which is preliminary data.</text>
</comment>
<evidence type="ECO:0000313" key="3">
    <source>
        <dbReference type="Proteomes" id="UP001479436"/>
    </source>
</evidence>
<keyword evidence="3" id="KW-1185">Reference proteome</keyword>
<feature type="non-terminal residue" evidence="2">
    <location>
        <position position="1"/>
    </location>
</feature>
<evidence type="ECO:0000313" key="2">
    <source>
        <dbReference type="EMBL" id="KAK9659899.1"/>
    </source>
</evidence>
<dbReference type="EMBL" id="JASJQH010012542">
    <property type="protein sequence ID" value="KAK9659899.1"/>
    <property type="molecule type" value="Genomic_DNA"/>
</dbReference>
<protein>
    <submittedName>
        <fullName evidence="2">Epsin-3, clathrin recruitment and traffic between the Golgi and endosome</fullName>
    </submittedName>
</protein>
<reference evidence="2 3" key="1">
    <citation type="submission" date="2023-04" db="EMBL/GenBank/DDBJ databases">
        <title>Genome of Basidiobolus ranarum AG-B5.</title>
        <authorList>
            <person name="Stajich J.E."/>
            <person name="Carter-House D."/>
            <person name="Gryganskyi A."/>
        </authorList>
    </citation>
    <scope>NUCLEOTIDE SEQUENCE [LARGE SCALE GENOMIC DNA]</scope>
    <source>
        <strain evidence="2 3">AG-B5</strain>
    </source>
</reference>